<feature type="transmembrane region" description="Helical" evidence="6">
    <location>
        <begin position="144"/>
        <end position="167"/>
    </location>
</feature>
<gene>
    <name evidence="7" type="ORF">NVS47_04310</name>
</gene>
<accession>A0ABT1Y1K6</accession>
<evidence type="ECO:0000256" key="2">
    <source>
        <dbReference type="ARBA" id="ARBA00007511"/>
    </source>
</evidence>
<keyword evidence="3 6" id="KW-0812">Transmembrane</keyword>
<feature type="transmembrane region" description="Helical" evidence="6">
    <location>
        <begin position="55"/>
        <end position="75"/>
    </location>
</feature>
<evidence type="ECO:0000256" key="1">
    <source>
        <dbReference type="ARBA" id="ARBA00004141"/>
    </source>
</evidence>
<evidence type="ECO:0000256" key="3">
    <source>
        <dbReference type="ARBA" id="ARBA00022692"/>
    </source>
</evidence>
<evidence type="ECO:0000256" key="6">
    <source>
        <dbReference type="SAM" id="Phobius"/>
    </source>
</evidence>
<feature type="transmembrane region" description="Helical" evidence="6">
    <location>
        <begin position="114"/>
        <end position="138"/>
    </location>
</feature>
<dbReference type="RefSeq" id="WP_157677524.1">
    <property type="nucleotide sequence ID" value="NZ_CP022121.1"/>
</dbReference>
<keyword evidence="5 6" id="KW-0472">Membrane</keyword>
<feature type="transmembrane region" description="Helical" evidence="6">
    <location>
        <begin position="20"/>
        <end position="43"/>
    </location>
</feature>
<sequence>MENTLLHLTDIRWLWQTLTAILSITIIDLVLSGDNAAVIGLAIRGLPYYMQKKAAIFGAGGAIVLRITFTIFAVYLLSVKYLSAIGGVILIFITFKLLSADISEGAHIKSSNKFWSAVGTIIIADISMAFDNVMGVAGAAHGEVWLVVFGLFLSIPILVWGSTWLATMMGKHPIIIYIGATVLAHTAVNMIFREKAFHLIQYTGEFLGAAIPWICALPILIYGAITSIKRI</sequence>
<feature type="transmembrane region" description="Helical" evidence="6">
    <location>
        <begin position="174"/>
        <end position="192"/>
    </location>
</feature>
<keyword evidence="8" id="KW-1185">Reference proteome</keyword>
<reference evidence="7 8" key="1">
    <citation type="submission" date="2022-08" db="EMBL/GenBank/DDBJ databases">
        <title>Proteogenomics of the novel Dehalobacterium formicoaceticum strain EZ94 highlights a key role of methyltransferases during anaerobic dichloromethane degradation.</title>
        <authorList>
            <person name="Wasmund K."/>
        </authorList>
    </citation>
    <scope>NUCLEOTIDE SEQUENCE [LARGE SCALE GENOMIC DNA]</scope>
    <source>
        <strain evidence="7 8">EZ94</strain>
    </source>
</reference>
<dbReference type="InterPro" id="IPR022301">
    <property type="entry name" value="Integral_membrane_YjbE"/>
</dbReference>
<protein>
    <submittedName>
        <fullName evidence="7">TerC family protein</fullName>
    </submittedName>
</protein>
<name>A0ABT1Y1K6_9FIRM</name>
<dbReference type="Proteomes" id="UP001524944">
    <property type="component" value="Unassembled WGS sequence"/>
</dbReference>
<feature type="transmembrane region" description="Helical" evidence="6">
    <location>
        <begin position="204"/>
        <end position="225"/>
    </location>
</feature>
<keyword evidence="4 6" id="KW-1133">Transmembrane helix</keyword>
<evidence type="ECO:0000256" key="5">
    <source>
        <dbReference type="ARBA" id="ARBA00023136"/>
    </source>
</evidence>
<dbReference type="Pfam" id="PF03741">
    <property type="entry name" value="TerC"/>
    <property type="match status" value="1"/>
</dbReference>
<evidence type="ECO:0000313" key="7">
    <source>
        <dbReference type="EMBL" id="MCR6544746.1"/>
    </source>
</evidence>
<comment type="subcellular location">
    <subcellularLocation>
        <location evidence="1">Membrane</location>
        <topology evidence="1">Multi-pass membrane protein</topology>
    </subcellularLocation>
</comment>
<dbReference type="EMBL" id="JANPWE010000002">
    <property type="protein sequence ID" value="MCR6544746.1"/>
    <property type="molecule type" value="Genomic_DNA"/>
</dbReference>
<dbReference type="InterPro" id="IPR005496">
    <property type="entry name" value="Integral_membrane_TerC"/>
</dbReference>
<comment type="caution">
    <text evidence="7">The sequence shown here is derived from an EMBL/GenBank/DDBJ whole genome shotgun (WGS) entry which is preliminary data.</text>
</comment>
<organism evidence="7 8">
    <name type="scientific">Dehalobacterium formicoaceticum</name>
    <dbReference type="NCBI Taxonomy" id="51515"/>
    <lineage>
        <taxon>Bacteria</taxon>
        <taxon>Bacillati</taxon>
        <taxon>Bacillota</taxon>
        <taxon>Clostridia</taxon>
        <taxon>Eubacteriales</taxon>
        <taxon>Peptococcaceae</taxon>
        <taxon>Dehalobacterium</taxon>
    </lineage>
</organism>
<evidence type="ECO:0000256" key="4">
    <source>
        <dbReference type="ARBA" id="ARBA00022989"/>
    </source>
</evidence>
<dbReference type="PANTHER" id="PTHR30238:SF4">
    <property type="entry name" value="SLL1022 PROTEIN"/>
    <property type="match status" value="1"/>
</dbReference>
<evidence type="ECO:0000313" key="8">
    <source>
        <dbReference type="Proteomes" id="UP001524944"/>
    </source>
</evidence>
<proteinExistence type="inferred from homology"/>
<comment type="similarity">
    <text evidence="2">Belongs to the TerC family.</text>
</comment>
<dbReference type="PANTHER" id="PTHR30238">
    <property type="entry name" value="MEMBRANE BOUND PREDICTED REDOX MODULATOR"/>
    <property type="match status" value="1"/>
</dbReference>
<dbReference type="NCBIfam" id="TIGR03717">
    <property type="entry name" value="R_switched_YjbE"/>
    <property type="match status" value="1"/>
</dbReference>
<feature type="transmembrane region" description="Helical" evidence="6">
    <location>
        <begin position="81"/>
        <end position="102"/>
    </location>
</feature>